<feature type="transmembrane region" description="Helical" evidence="1">
    <location>
        <begin position="7"/>
        <end position="27"/>
    </location>
</feature>
<keyword evidence="1" id="KW-1133">Transmembrane helix</keyword>
<evidence type="ECO:0000313" key="3">
    <source>
        <dbReference type="Proteomes" id="UP001256711"/>
    </source>
</evidence>
<comment type="caution">
    <text evidence="2">The sequence shown here is derived from an EMBL/GenBank/DDBJ whole genome shotgun (WGS) entry which is preliminary data.</text>
</comment>
<sequence length="142" mass="16203">MVRQKTLLLLAGIVWLIAGGNVLKIGLETYQDHLSSGNLLLSVLVFLIFWFMIFGPMTKKHQQRILSYSGKQYFWQFFDGKSFVIMAIMIIGGVSIRVFHLLPEFFIAFFYTGLGAALALAGLAFLQNYLKERRKSDEKSNE</sequence>
<feature type="transmembrane region" description="Helical" evidence="1">
    <location>
        <begin position="39"/>
        <end position="57"/>
    </location>
</feature>
<keyword evidence="1" id="KW-0812">Transmembrane</keyword>
<name>A0AAW8TWZ6_9ENTE</name>
<gene>
    <name evidence="2" type="ORF">P7H43_06990</name>
</gene>
<protein>
    <recommendedName>
        <fullName evidence="4">DUF3796 domain-containing protein</fullName>
    </recommendedName>
</protein>
<dbReference type="Proteomes" id="UP001256711">
    <property type="component" value="Unassembled WGS sequence"/>
</dbReference>
<evidence type="ECO:0000313" key="2">
    <source>
        <dbReference type="EMBL" id="MDT2810224.1"/>
    </source>
</evidence>
<dbReference type="EMBL" id="JARQBJ010000003">
    <property type="protein sequence ID" value="MDT2810224.1"/>
    <property type="molecule type" value="Genomic_DNA"/>
</dbReference>
<dbReference type="AlphaFoldDB" id="A0AAW8TWZ6"/>
<dbReference type="RefSeq" id="WP_270597252.1">
    <property type="nucleotide sequence ID" value="NZ_JAQESC010000003.1"/>
</dbReference>
<evidence type="ECO:0008006" key="4">
    <source>
        <dbReference type="Google" id="ProtNLM"/>
    </source>
</evidence>
<feature type="transmembrane region" description="Helical" evidence="1">
    <location>
        <begin position="78"/>
        <end position="99"/>
    </location>
</feature>
<accession>A0AAW8TWZ6</accession>
<reference evidence="2" key="1">
    <citation type="submission" date="2023-03" db="EMBL/GenBank/DDBJ databases">
        <authorList>
            <person name="Shen W."/>
            <person name="Cai J."/>
        </authorList>
    </citation>
    <scope>NUCLEOTIDE SEQUENCE</scope>
    <source>
        <strain evidence="2">B226-2</strain>
    </source>
</reference>
<keyword evidence="1" id="KW-0472">Membrane</keyword>
<feature type="transmembrane region" description="Helical" evidence="1">
    <location>
        <begin position="105"/>
        <end position="126"/>
    </location>
</feature>
<organism evidence="2 3">
    <name type="scientific">Enterococcus asini</name>
    <dbReference type="NCBI Taxonomy" id="57732"/>
    <lineage>
        <taxon>Bacteria</taxon>
        <taxon>Bacillati</taxon>
        <taxon>Bacillota</taxon>
        <taxon>Bacilli</taxon>
        <taxon>Lactobacillales</taxon>
        <taxon>Enterococcaceae</taxon>
        <taxon>Enterococcus</taxon>
    </lineage>
</organism>
<proteinExistence type="predicted"/>
<evidence type="ECO:0000256" key="1">
    <source>
        <dbReference type="SAM" id="Phobius"/>
    </source>
</evidence>